<keyword evidence="1" id="KW-0489">Methyltransferase</keyword>
<evidence type="ECO:0000313" key="2">
    <source>
        <dbReference type="Proteomes" id="UP000004728"/>
    </source>
</evidence>
<gene>
    <name evidence="1" type="ORF">Y88_2245</name>
</gene>
<keyword evidence="1" id="KW-0808">Transferase</keyword>
<dbReference type="Proteomes" id="UP000004728">
    <property type="component" value="Unassembled WGS sequence"/>
</dbReference>
<dbReference type="FunCoup" id="F1Z624">
    <property type="interactions" value="452"/>
</dbReference>
<dbReference type="GO" id="GO:0032259">
    <property type="term" value="P:methylation"/>
    <property type="evidence" value="ECO:0007669"/>
    <property type="project" value="UniProtKB-KW"/>
</dbReference>
<reference evidence="1 2" key="1">
    <citation type="journal article" date="2012" name="J. Bacteriol.">
        <title>Draft Genome Sequence of Novosphingobium nitrogenifigens Y88T.</title>
        <authorList>
            <person name="Strabala T.J."/>
            <person name="Macdonald L."/>
            <person name="Liu V."/>
            <person name="Smit A.M."/>
        </authorList>
    </citation>
    <scope>NUCLEOTIDE SEQUENCE [LARGE SCALE GENOMIC DNA]</scope>
    <source>
        <strain evidence="1 2">DSM 19370</strain>
    </source>
</reference>
<dbReference type="STRING" id="983920.Y88_2245"/>
<dbReference type="Pfam" id="PF01135">
    <property type="entry name" value="PCMT"/>
    <property type="match status" value="1"/>
</dbReference>
<name>F1Z624_9SPHN</name>
<comment type="caution">
    <text evidence="1">The sequence shown here is derived from an EMBL/GenBank/DDBJ whole genome shotgun (WGS) entry which is preliminary data.</text>
</comment>
<dbReference type="HOGENOM" id="CLU_055432_2_1_5"/>
<dbReference type="RefSeq" id="WP_008069572.1">
    <property type="nucleotide sequence ID" value="NZ_AQWK01000003.1"/>
</dbReference>
<accession>F1Z624</accession>
<organism evidence="1 2">
    <name type="scientific">Novosphingobium nitrogenifigens DSM 19370</name>
    <dbReference type="NCBI Taxonomy" id="983920"/>
    <lineage>
        <taxon>Bacteria</taxon>
        <taxon>Pseudomonadati</taxon>
        <taxon>Pseudomonadota</taxon>
        <taxon>Alphaproteobacteria</taxon>
        <taxon>Sphingomonadales</taxon>
        <taxon>Sphingomonadaceae</taxon>
        <taxon>Novosphingobium</taxon>
    </lineage>
</organism>
<keyword evidence="2" id="KW-1185">Reference proteome</keyword>
<protein>
    <submittedName>
        <fullName evidence="1">Protein-L-isoaspartate(D-aspartate) O-methyltransferase</fullName>
    </submittedName>
</protein>
<sequence>MTLVEERVASEELAVARRAMIESQLRVSGVNDLAILSAFAAIAREDYVPAEKRAIAYMDRAVPLGDGTVLAPALTHGQMLTAAEPVAEDRVLVIGKPGAYLAAVTAKVAGKVTVAAPDADWNAGAPYSLVLIDGAIEEAPAKLGAVLADGGRIVTGLIERGVPRLAIGRKVAGELSFTVLGEADFAALGEFAAKKTWSF</sequence>
<dbReference type="SUPFAM" id="SSF53335">
    <property type="entry name" value="S-adenosyl-L-methionine-dependent methyltransferases"/>
    <property type="match status" value="1"/>
</dbReference>
<dbReference type="AlphaFoldDB" id="F1Z624"/>
<evidence type="ECO:0000313" key="1">
    <source>
        <dbReference type="EMBL" id="EGD59806.1"/>
    </source>
</evidence>
<proteinExistence type="predicted"/>
<dbReference type="OrthoDB" id="9798496at2"/>
<dbReference type="EMBL" id="AEWJ01000024">
    <property type="protein sequence ID" value="EGD59806.1"/>
    <property type="molecule type" value="Genomic_DNA"/>
</dbReference>
<dbReference type="eggNOG" id="COG2518">
    <property type="taxonomic scope" value="Bacteria"/>
</dbReference>
<dbReference type="InParanoid" id="F1Z624"/>
<dbReference type="Gene3D" id="3.40.50.150">
    <property type="entry name" value="Vaccinia Virus protein VP39"/>
    <property type="match status" value="2"/>
</dbReference>
<dbReference type="GO" id="GO:0008168">
    <property type="term" value="F:methyltransferase activity"/>
    <property type="evidence" value="ECO:0007669"/>
    <property type="project" value="UniProtKB-KW"/>
</dbReference>
<dbReference type="InterPro" id="IPR029063">
    <property type="entry name" value="SAM-dependent_MTases_sf"/>
</dbReference>